<dbReference type="Gene3D" id="3.50.50.60">
    <property type="entry name" value="FAD/NAD(P)-binding domain"/>
    <property type="match status" value="1"/>
</dbReference>
<keyword evidence="2" id="KW-0274">FAD</keyword>
<dbReference type="Pfam" id="PF01494">
    <property type="entry name" value="FAD_binding_3"/>
    <property type="match status" value="1"/>
</dbReference>
<dbReference type="RefSeq" id="WP_188435118.1">
    <property type="nucleotide sequence ID" value="NZ_BMCM01000001.1"/>
</dbReference>
<dbReference type="SUPFAM" id="SSF51905">
    <property type="entry name" value="FAD/NAD(P)-binding domain"/>
    <property type="match status" value="1"/>
</dbReference>
<evidence type="ECO:0000313" key="5">
    <source>
        <dbReference type="Proteomes" id="UP000629365"/>
    </source>
</evidence>
<dbReference type="Gene3D" id="3.40.30.120">
    <property type="match status" value="1"/>
</dbReference>
<dbReference type="PRINTS" id="PR00420">
    <property type="entry name" value="RNGMNOXGNASE"/>
</dbReference>
<feature type="domain" description="FAD-binding" evidence="3">
    <location>
        <begin position="24"/>
        <end position="383"/>
    </location>
</feature>
<dbReference type="Proteomes" id="UP000629365">
    <property type="component" value="Unassembled WGS sequence"/>
</dbReference>
<dbReference type="PANTHER" id="PTHR43004">
    <property type="entry name" value="TRK SYSTEM POTASSIUM UPTAKE PROTEIN"/>
    <property type="match status" value="1"/>
</dbReference>
<organism evidence="4 5">
    <name type="scientific">Microbacterium murale</name>
    <dbReference type="NCBI Taxonomy" id="1081040"/>
    <lineage>
        <taxon>Bacteria</taxon>
        <taxon>Bacillati</taxon>
        <taxon>Actinomycetota</taxon>
        <taxon>Actinomycetes</taxon>
        <taxon>Micrococcales</taxon>
        <taxon>Microbacteriaceae</taxon>
        <taxon>Microbacterium</taxon>
    </lineage>
</organism>
<dbReference type="InterPro" id="IPR036188">
    <property type="entry name" value="FAD/NAD-bd_sf"/>
</dbReference>
<dbReference type="PANTHER" id="PTHR43004:SF8">
    <property type="entry name" value="FAD-BINDING DOMAIN-CONTAINING PROTEIN-RELATED"/>
    <property type="match status" value="1"/>
</dbReference>
<dbReference type="EMBL" id="BMCM01000001">
    <property type="protein sequence ID" value="GGD65754.1"/>
    <property type="molecule type" value="Genomic_DNA"/>
</dbReference>
<sequence length="598" mass="64791">MAENLTRTSWSSARQHIEGEAAENDVIVVGSGPTGVATAVMLARHGVKVTVITRETWVADSPRAHITNQRTMEVLRALGLDDAVQQQASPRGTMASQIVATGFNGTELGRAWSWGNNPSRQSEYLTASPVEGCDIPQNRLEPILLGEAARLGARIRFQTSFTGIEQDADGVTVHVVDGVTGRAETLRAAYLVAADGGQSPVATALGFEYVGESGLANALNISFEADLSRYVAHRPGSLYEIIQNRPEGPARAMIRMVRPWHEWSASLVYLGERNSRLTAEEAADEIRRAIGDDTVEVTIKGLYPWRINRVVAAEYGKGRVFVAGDAAHRHPPTNGLGANTCIQDAFNLSWKLALAVKDLAGPGLLESYSAERQPIGAQVVNRAVDSWVLGADLLPAIGLDPSLPLEERSATFAELGEESDAGAERRRRLREALDEESYIFEAHGVEMNHVYTSSAVVDDGTELTYERDAQLYIQPTSHPGARILHAWVGDATHTVSTLDITGNERFTLVTRDRGQAWADAAPTVAAEFGIDLVVVRIGHVGDVQDLYGDFGRRGGIDEDGCLLVRPDHHIALRQTHRAEDPGAVLRAAFAQILDRQAS</sequence>
<dbReference type="InterPro" id="IPR002938">
    <property type="entry name" value="FAD-bd"/>
</dbReference>
<evidence type="ECO:0000259" key="3">
    <source>
        <dbReference type="Pfam" id="PF01494"/>
    </source>
</evidence>
<keyword evidence="1" id="KW-0285">Flavoprotein</keyword>
<dbReference type="Pfam" id="PF21274">
    <property type="entry name" value="Rng_hyd_C"/>
    <property type="match status" value="1"/>
</dbReference>
<dbReference type="Gene3D" id="3.30.9.10">
    <property type="entry name" value="D-Amino Acid Oxidase, subunit A, domain 2"/>
    <property type="match status" value="1"/>
</dbReference>
<evidence type="ECO:0000313" key="4">
    <source>
        <dbReference type="EMBL" id="GGD65754.1"/>
    </source>
</evidence>
<accession>A0ABQ1RCJ6</accession>
<evidence type="ECO:0000256" key="1">
    <source>
        <dbReference type="ARBA" id="ARBA00022630"/>
    </source>
</evidence>
<dbReference type="InterPro" id="IPR050641">
    <property type="entry name" value="RIFMO-like"/>
</dbReference>
<keyword evidence="5" id="KW-1185">Reference proteome</keyword>
<protein>
    <submittedName>
        <fullName evidence="4">2,4-dichlorophenol 6-monooxygenase</fullName>
    </submittedName>
</protein>
<gene>
    <name evidence="4" type="ORF">GCM10007269_06240</name>
</gene>
<evidence type="ECO:0000256" key="2">
    <source>
        <dbReference type="ARBA" id="ARBA00022827"/>
    </source>
</evidence>
<proteinExistence type="predicted"/>
<reference evidence="5" key="1">
    <citation type="journal article" date="2019" name="Int. J. Syst. Evol. Microbiol.">
        <title>The Global Catalogue of Microorganisms (GCM) 10K type strain sequencing project: providing services to taxonomists for standard genome sequencing and annotation.</title>
        <authorList>
            <consortium name="The Broad Institute Genomics Platform"/>
            <consortium name="The Broad Institute Genome Sequencing Center for Infectious Disease"/>
            <person name="Wu L."/>
            <person name="Ma J."/>
        </authorList>
    </citation>
    <scope>NUCLEOTIDE SEQUENCE [LARGE SCALE GENOMIC DNA]</scope>
    <source>
        <strain evidence="5">CCM 7640</strain>
    </source>
</reference>
<name>A0ABQ1RCJ6_9MICO</name>
<comment type="caution">
    <text evidence="4">The sequence shown here is derived from an EMBL/GenBank/DDBJ whole genome shotgun (WGS) entry which is preliminary data.</text>
</comment>